<evidence type="ECO:0000256" key="7">
    <source>
        <dbReference type="SAM" id="SignalP"/>
    </source>
</evidence>
<dbReference type="InterPro" id="IPR048052">
    <property type="entry name" value="FM1-like"/>
</dbReference>
<dbReference type="Gene3D" id="2.60.40.740">
    <property type="match status" value="1"/>
</dbReference>
<dbReference type="PROSITE" id="PS50847">
    <property type="entry name" value="GRAM_POS_ANCHORING"/>
    <property type="match status" value="1"/>
</dbReference>
<keyword evidence="4" id="KW-0572">Peptidoglycan-anchor</keyword>
<accession>A0A3P1SFM3</accession>
<protein>
    <submittedName>
        <fullName evidence="9">Isopeptide-forming domain-containing fimbrial protein</fullName>
    </submittedName>
</protein>
<feature type="transmembrane region" description="Helical" evidence="6">
    <location>
        <begin position="540"/>
        <end position="559"/>
    </location>
</feature>
<dbReference type="InterPro" id="IPR026466">
    <property type="entry name" value="Fim_isopep_form_D2_dom"/>
</dbReference>
<dbReference type="AlphaFoldDB" id="A0A3P1SFM3"/>
<dbReference type="GO" id="GO:0005975">
    <property type="term" value="P:carbohydrate metabolic process"/>
    <property type="evidence" value="ECO:0007669"/>
    <property type="project" value="UniProtKB-ARBA"/>
</dbReference>
<dbReference type="InterPro" id="IPR032364">
    <property type="entry name" value="GramPos_pilinD1_N"/>
</dbReference>
<name>A0A3P1SFM3_9ACTO</name>
<dbReference type="InterPro" id="IPR019931">
    <property type="entry name" value="LPXTG_anchor"/>
</dbReference>
<dbReference type="RefSeq" id="WP_124869786.1">
    <property type="nucleotide sequence ID" value="NZ_RQZF01000003.1"/>
</dbReference>
<feature type="compositionally biased region" description="Pro residues" evidence="5">
    <location>
        <begin position="353"/>
        <end position="376"/>
    </location>
</feature>
<evidence type="ECO:0000256" key="1">
    <source>
        <dbReference type="ARBA" id="ARBA00022512"/>
    </source>
</evidence>
<dbReference type="NCBIfam" id="NF033902">
    <property type="entry name" value="iso_D2_wall_anc"/>
    <property type="match status" value="1"/>
</dbReference>
<feature type="chain" id="PRO_5018025930" evidence="7">
    <location>
        <begin position="36"/>
        <end position="568"/>
    </location>
</feature>
<evidence type="ECO:0000256" key="6">
    <source>
        <dbReference type="SAM" id="Phobius"/>
    </source>
</evidence>
<feature type="region of interest" description="Disordered" evidence="5">
    <location>
        <begin position="350"/>
        <end position="386"/>
    </location>
</feature>
<keyword evidence="6" id="KW-0472">Membrane</keyword>
<dbReference type="Proteomes" id="UP000280444">
    <property type="component" value="Unassembled WGS sequence"/>
</dbReference>
<feature type="domain" description="Gram-positive cocci surface proteins LPxTG" evidence="8">
    <location>
        <begin position="531"/>
        <end position="568"/>
    </location>
</feature>
<evidence type="ECO:0000313" key="10">
    <source>
        <dbReference type="Proteomes" id="UP000280444"/>
    </source>
</evidence>
<evidence type="ECO:0000256" key="2">
    <source>
        <dbReference type="ARBA" id="ARBA00022525"/>
    </source>
</evidence>
<dbReference type="EMBL" id="RQZF01000003">
    <property type="protein sequence ID" value="RRC95730.1"/>
    <property type="molecule type" value="Genomic_DNA"/>
</dbReference>
<comment type="caution">
    <text evidence="9">The sequence shown here is derived from an EMBL/GenBank/DDBJ whole genome shotgun (WGS) entry which is preliminary data.</text>
</comment>
<feature type="signal peptide" evidence="7">
    <location>
        <begin position="1"/>
        <end position="35"/>
    </location>
</feature>
<evidence type="ECO:0000313" key="9">
    <source>
        <dbReference type="EMBL" id="RRC95730.1"/>
    </source>
</evidence>
<keyword evidence="3 7" id="KW-0732">Signal</keyword>
<dbReference type="OrthoDB" id="3199332at2"/>
<keyword evidence="2" id="KW-0964">Secreted</keyword>
<evidence type="ECO:0000256" key="3">
    <source>
        <dbReference type="ARBA" id="ARBA00022729"/>
    </source>
</evidence>
<dbReference type="NCBIfam" id="TIGR01167">
    <property type="entry name" value="LPXTG_anchor"/>
    <property type="match status" value="1"/>
</dbReference>
<organism evidence="9 10">
    <name type="scientific">Schaalia canis</name>
    <dbReference type="NCBI Taxonomy" id="100469"/>
    <lineage>
        <taxon>Bacteria</taxon>
        <taxon>Bacillati</taxon>
        <taxon>Actinomycetota</taxon>
        <taxon>Actinomycetes</taxon>
        <taxon>Actinomycetales</taxon>
        <taxon>Actinomycetaceae</taxon>
        <taxon>Schaalia</taxon>
    </lineage>
</organism>
<evidence type="ECO:0000256" key="4">
    <source>
        <dbReference type="ARBA" id="ARBA00023088"/>
    </source>
</evidence>
<proteinExistence type="predicted"/>
<dbReference type="Gene3D" id="2.60.40.10">
    <property type="entry name" value="Immunoglobulins"/>
    <property type="match status" value="2"/>
</dbReference>
<evidence type="ECO:0000259" key="8">
    <source>
        <dbReference type="PROSITE" id="PS50847"/>
    </source>
</evidence>
<sequence length="568" mass="60357">MSAHPQSLGHRIMATGIAAALALTGVITAAGVANAQEHRPEYGNINKAQTGSITLHKRESGSQGGTVGSVFEKTEAGRPVKDVEFTYYKISGLDLTKPLDWEKLSKLKVAADSCDTAKTSKTIGGHALEDGVKFPSKTDASGDTKVDGLAIGAYLICETDRPSTVVKPAAPFVVSVPTFDNIKGWVYNVHAYPKNTVLHPAVKDVRPVEKYGIQTDDQVTFTITAKVPQLSKGDNGPSAKDEYFKYFVIGDSLGSGYSNGKITSVQLSDDAQGGSPSPIDTNKYDKVDSTTPTNNTKHWLSVTFNKDGLTFLRENPNKYVIVTLTAKVDGLGTGGVLPNTGYVIMDTIITGKPTPPDNPDTPPYNPPTDPGNPPTNTPDREIPIPPSNKVVTTWGEAKLKKHSTDGQETGLEGAIFEVYHAQTQDDTCSSNAISTTKSEKITVNGESQFTSDNQGIVTVAGLYVSSGKATGTEEPVPTEAYRCYILKEIQAPLGYILPKDTAAQVAVKVEPGLMKKVTVKFPNTPVSVPELPITGASGTVIATVVGTSLLLLAVGAVLVRRRREAIEA</sequence>
<dbReference type="InterPro" id="IPR013783">
    <property type="entry name" value="Ig-like_fold"/>
</dbReference>
<reference evidence="9 10" key="1">
    <citation type="submission" date="2018-11" db="EMBL/GenBank/DDBJ databases">
        <title>Genomes From Bacteria Associated with the Canine Oral Cavity: a Test Case for Automated Genome-Based Taxonomic Assignment.</title>
        <authorList>
            <person name="Coil D.A."/>
            <person name="Jospin G."/>
            <person name="Darling A.E."/>
            <person name="Wallis C."/>
            <person name="Davis I.J."/>
            <person name="Harris S."/>
            <person name="Eisen J.A."/>
            <person name="Holcombe L.J."/>
            <person name="O'Flynn C."/>
        </authorList>
    </citation>
    <scope>NUCLEOTIDE SEQUENCE [LARGE SCALE GENOMIC DNA]</scope>
    <source>
        <strain evidence="9 10">OH770</strain>
    </source>
</reference>
<dbReference type="NCBIfam" id="TIGR04226">
    <property type="entry name" value="RrgB_K2N_iso_D2"/>
    <property type="match status" value="1"/>
</dbReference>
<keyword evidence="10" id="KW-1185">Reference proteome</keyword>
<evidence type="ECO:0000256" key="5">
    <source>
        <dbReference type="SAM" id="MobiDB-lite"/>
    </source>
</evidence>
<keyword evidence="6" id="KW-1133">Transmembrane helix</keyword>
<dbReference type="Pfam" id="PF16555">
    <property type="entry name" value="GramPos_pilinD1"/>
    <property type="match status" value="1"/>
</dbReference>
<keyword evidence="6" id="KW-0812">Transmembrane</keyword>
<gene>
    <name evidence="9" type="ORF">EII11_05110</name>
</gene>
<dbReference type="Pfam" id="PF00746">
    <property type="entry name" value="Gram_pos_anchor"/>
    <property type="match status" value="1"/>
</dbReference>
<keyword evidence="1" id="KW-0134">Cell wall</keyword>